<sequence>MASAETSSCPEVTDYTVSDTNLLDGSGDAHFAIEESYNITVKGMNLQNFSSASYQCSVKHSDLPGGEIQLTATRINDSEMMCHIPNGSIPKNLDSPTSLYVYLQSNKLDGRSFKAVFYQCGSLISPSDNCGQCKSFKYFKKYLRCHWCGGKCIYAGKPCITAETMCPEPVITKVYPLSAHINAVTPIIVEGFNLGSHMNETINAVSVGNISCDTIYPAGGVNISTRITCKLGPSERETTENVTVNIRGHNPVVFEKNSFNNTMCNVLEHNITSSINNYVLYQFQIPRLTRIFPNYGPLSGGTNVTIYGEYLDTGWERKIKIGEQLCGLVTVPAFIKPTLAECKTVKSNSTTRTNASVSMVFDNQAVGDVNFTYVPDPVVWDIQPRMSFESGGRVLTVTGLNLLSPCTHRASNDSEDNLNGNLICRSPMFHPRGSGQRTKRSGFMEMSFIMDDVGSVRNLQSNISELQYYPDPTLHNFTETQRNTKVIVIKGQNLNVAATAEDVQVLIGCDECNVTTLEHDRVICTPPASAPKCNGTRQTFPIKVSIGFLKREVGQMDYKQMEPTEPWDIKLIVGGAAGVVLFLCVLLIVIGFIKMKTVLQVRIQKARKGYAYNLDKIEARYRNQCREEFAALQTAMVDLTSELEGGNVLFRDFDDFACKTLLSAEGSLGLMSPPSIIALEVDHFHLIETQQKTINVVVLDCDTITQAKGKMLEVLYKNAGYSQRPSVHATVLVEESDGTRRTLLDEDESSEKDGLWKKINTLQHYNVPDGARMNLKLNREHLTTSVKIKTAASTESLIGGSIRKSKSIIRTVSGSNFWHLMKHHNEDEEVGLASDFFLPRLLNTKGTLQVYIDDFFSKILHVPNDPPIIIKFLFDLLDSAANRCNITDPDVIHTWKCNSLMLRFWVNIIKNPDFVFDIHKPVIVDSCLSVIAQTLMDSCSTAESRLGPGSPSNKLLFARDIPRYRKIVQEYFAEMKSRPAVGDQELNSYLTQKISQKYSGKIYQSTALIEMFKFAKRYREKSTHK</sequence>
<dbReference type="SMART" id="SM00429">
    <property type="entry name" value="IPT"/>
    <property type="match status" value="3"/>
</dbReference>
<dbReference type="InterPro" id="IPR014756">
    <property type="entry name" value="Ig_E-set"/>
</dbReference>
<dbReference type="SUPFAM" id="SSF48350">
    <property type="entry name" value="GTPase activation domain, GAP"/>
    <property type="match status" value="1"/>
</dbReference>
<dbReference type="InterPro" id="IPR031148">
    <property type="entry name" value="Plexin"/>
</dbReference>
<feature type="domain" description="IPT/TIG" evidence="2">
    <location>
        <begin position="168"/>
        <end position="262"/>
    </location>
</feature>
<dbReference type="Pfam" id="PF20170">
    <property type="entry name" value="Plexin_RBD"/>
    <property type="match status" value="1"/>
</dbReference>
<keyword evidence="1" id="KW-1133">Transmembrane helix</keyword>
<dbReference type="Gene3D" id="3.10.20.90">
    <property type="entry name" value="Phosphatidylinositol 3-kinase Catalytic Subunit, Chain A, domain 1"/>
    <property type="match status" value="1"/>
</dbReference>
<feature type="domain" description="IPT/TIG" evidence="2">
    <location>
        <begin position="285"/>
        <end position="374"/>
    </location>
</feature>
<name>A0ABY7G1E8_MYAAR</name>
<dbReference type="Proteomes" id="UP001164746">
    <property type="component" value="Chromosome 14"/>
</dbReference>
<dbReference type="PANTHER" id="PTHR22625">
    <property type="entry name" value="PLEXIN"/>
    <property type="match status" value="1"/>
</dbReference>
<accession>A0ABY7G1E8</accession>
<dbReference type="InterPro" id="IPR013783">
    <property type="entry name" value="Ig-like_fold"/>
</dbReference>
<dbReference type="InterPro" id="IPR046800">
    <property type="entry name" value="Plexin_RBD"/>
</dbReference>
<dbReference type="Pfam" id="PF08337">
    <property type="entry name" value="Plexin_cytopl"/>
    <property type="match status" value="1"/>
</dbReference>
<keyword evidence="4" id="KW-1185">Reference proteome</keyword>
<dbReference type="Pfam" id="PF01833">
    <property type="entry name" value="TIG"/>
    <property type="match status" value="3"/>
</dbReference>
<dbReference type="InterPro" id="IPR008936">
    <property type="entry name" value="Rho_GTPase_activation_prot"/>
</dbReference>
<feature type="transmembrane region" description="Helical" evidence="1">
    <location>
        <begin position="571"/>
        <end position="593"/>
    </location>
</feature>
<dbReference type="Gene3D" id="2.60.40.10">
    <property type="entry name" value="Immunoglobulins"/>
    <property type="match status" value="3"/>
</dbReference>
<keyword evidence="1" id="KW-0472">Membrane</keyword>
<dbReference type="InterPro" id="IPR002909">
    <property type="entry name" value="IPT_dom"/>
</dbReference>
<proteinExistence type="predicted"/>
<dbReference type="SUPFAM" id="SSF81296">
    <property type="entry name" value="E set domains"/>
    <property type="match status" value="2"/>
</dbReference>
<feature type="domain" description="IPT/TIG" evidence="2">
    <location>
        <begin position="376"/>
        <end position="469"/>
    </location>
</feature>
<gene>
    <name evidence="3" type="ORF">MAR_012530</name>
</gene>
<evidence type="ECO:0000313" key="3">
    <source>
        <dbReference type="EMBL" id="WAR26826.1"/>
    </source>
</evidence>
<reference evidence="3" key="1">
    <citation type="submission" date="2022-11" db="EMBL/GenBank/DDBJ databases">
        <title>Centuries of genome instability and evolution in soft-shell clam transmissible cancer (bioRxiv).</title>
        <authorList>
            <person name="Hart S.F.M."/>
            <person name="Yonemitsu M.A."/>
            <person name="Giersch R.M."/>
            <person name="Beal B.F."/>
            <person name="Arriagada G."/>
            <person name="Davis B.W."/>
            <person name="Ostrander E.A."/>
            <person name="Goff S.P."/>
            <person name="Metzger M.J."/>
        </authorList>
    </citation>
    <scope>NUCLEOTIDE SEQUENCE</scope>
    <source>
        <strain evidence="3">MELC-2E11</strain>
        <tissue evidence="3">Siphon/mantle</tissue>
    </source>
</reference>
<protein>
    <submittedName>
        <fullName evidence="3">PLXA3-like protein</fullName>
    </submittedName>
</protein>
<evidence type="ECO:0000313" key="4">
    <source>
        <dbReference type="Proteomes" id="UP001164746"/>
    </source>
</evidence>
<dbReference type="EMBL" id="CP111025">
    <property type="protein sequence ID" value="WAR26826.1"/>
    <property type="molecule type" value="Genomic_DNA"/>
</dbReference>
<evidence type="ECO:0000259" key="2">
    <source>
        <dbReference type="SMART" id="SM00429"/>
    </source>
</evidence>
<evidence type="ECO:0000256" key="1">
    <source>
        <dbReference type="SAM" id="Phobius"/>
    </source>
</evidence>
<keyword evidence="1" id="KW-0812">Transmembrane</keyword>
<organism evidence="3 4">
    <name type="scientific">Mya arenaria</name>
    <name type="common">Soft-shell clam</name>
    <dbReference type="NCBI Taxonomy" id="6604"/>
    <lineage>
        <taxon>Eukaryota</taxon>
        <taxon>Metazoa</taxon>
        <taxon>Spiralia</taxon>
        <taxon>Lophotrochozoa</taxon>
        <taxon>Mollusca</taxon>
        <taxon>Bivalvia</taxon>
        <taxon>Autobranchia</taxon>
        <taxon>Heteroconchia</taxon>
        <taxon>Euheterodonta</taxon>
        <taxon>Imparidentia</taxon>
        <taxon>Neoheterodontei</taxon>
        <taxon>Myida</taxon>
        <taxon>Myoidea</taxon>
        <taxon>Myidae</taxon>
        <taxon>Mya</taxon>
    </lineage>
</organism>
<dbReference type="PANTHER" id="PTHR22625:SF44">
    <property type="entry name" value="PLEXIN-B"/>
    <property type="match status" value="1"/>
</dbReference>
<dbReference type="InterPro" id="IPR013548">
    <property type="entry name" value="Plexin_cytoplasmic_RasGAP_dom"/>
</dbReference>
<dbReference type="Gene3D" id="1.10.506.10">
    <property type="entry name" value="GTPase Activation - p120gap, domain 1"/>
    <property type="match status" value="2"/>
</dbReference>